<protein>
    <submittedName>
        <fullName evidence="2">Uncharacterized protein</fullName>
    </submittedName>
</protein>
<keyword evidence="1" id="KW-0472">Membrane</keyword>
<keyword evidence="1" id="KW-1133">Transmembrane helix</keyword>
<keyword evidence="1" id="KW-0812">Transmembrane</keyword>
<reference evidence="2 3" key="1">
    <citation type="submission" date="2019-04" db="EMBL/GenBank/DDBJ databases">
        <authorList>
            <person name="Feng G."/>
            <person name="Zhang J."/>
            <person name="Zhu H."/>
        </authorList>
    </citation>
    <scope>NUCLEOTIDE SEQUENCE [LARGE SCALE GENOMIC DNA]</scope>
    <source>
        <strain evidence="2 3">JCM 19491</strain>
    </source>
</reference>
<feature type="transmembrane region" description="Helical" evidence="1">
    <location>
        <begin position="6"/>
        <end position="29"/>
    </location>
</feature>
<organism evidence="2 3">
    <name type="scientific">Hymenobacter wooponensis</name>
    <dbReference type="NCBI Taxonomy" id="1525360"/>
    <lineage>
        <taxon>Bacteria</taxon>
        <taxon>Pseudomonadati</taxon>
        <taxon>Bacteroidota</taxon>
        <taxon>Cytophagia</taxon>
        <taxon>Cytophagales</taxon>
        <taxon>Hymenobacteraceae</taxon>
        <taxon>Hymenobacter</taxon>
    </lineage>
</organism>
<feature type="transmembrane region" description="Helical" evidence="1">
    <location>
        <begin position="66"/>
        <end position="89"/>
    </location>
</feature>
<sequence>MPATKLAPWFINLCNYGEMVAYCAMLIPLSIAWQRRTGLHGSLYALVFVPAWMFFMYWMMQLGIYLWHYNLAIAHLSTFIESLIYLKVFHDALPHRRQQKTIHILMAGFIIFALLDSFYLEGFQQINSYTNLAESILVTGLILSYFEEAAFSQKHSHLLRTPLFVASIGILLYLAGTVTVFLFTNHFITTNNELYARLIYLISSTLVFVLALLLTRAFYLVQPITSSKLA</sequence>
<evidence type="ECO:0000313" key="2">
    <source>
        <dbReference type="EMBL" id="TGD82830.1"/>
    </source>
</evidence>
<dbReference type="EMBL" id="SRKZ01000001">
    <property type="protein sequence ID" value="TGD82830.1"/>
    <property type="molecule type" value="Genomic_DNA"/>
</dbReference>
<feature type="transmembrane region" description="Helical" evidence="1">
    <location>
        <begin position="194"/>
        <end position="219"/>
    </location>
</feature>
<comment type="caution">
    <text evidence="2">The sequence shown here is derived from an EMBL/GenBank/DDBJ whole genome shotgun (WGS) entry which is preliminary data.</text>
</comment>
<gene>
    <name evidence="2" type="ORF">EU557_03350</name>
</gene>
<evidence type="ECO:0000256" key="1">
    <source>
        <dbReference type="SAM" id="Phobius"/>
    </source>
</evidence>
<proteinExistence type="predicted"/>
<name>A0A4Z0MTR5_9BACT</name>
<accession>A0A4Z0MTR5</accession>
<evidence type="ECO:0000313" key="3">
    <source>
        <dbReference type="Proteomes" id="UP000298284"/>
    </source>
</evidence>
<dbReference type="AlphaFoldDB" id="A0A4Z0MTR5"/>
<dbReference type="OrthoDB" id="880589at2"/>
<feature type="transmembrane region" description="Helical" evidence="1">
    <location>
        <begin position="163"/>
        <end position="188"/>
    </location>
</feature>
<feature type="transmembrane region" description="Helical" evidence="1">
    <location>
        <begin position="101"/>
        <end position="120"/>
    </location>
</feature>
<dbReference type="Proteomes" id="UP000298284">
    <property type="component" value="Unassembled WGS sequence"/>
</dbReference>
<keyword evidence="3" id="KW-1185">Reference proteome</keyword>
<feature type="transmembrane region" description="Helical" evidence="1">
    <location>
        <begin position="41"/>
        <end position="60"/>
    </location>
</feature>